<dbReference type="InterPro" id="IPR005905">
    <property type="entry name" value="D_ala_D_ala"/>
</dbReference>
<evidence type="ECO:0000256" key="6">
    <source>
        <dbReference type="PIRSR" id="PIRSR039102-3"/>
    </source>
</evidence>
<keyword evidence="6" id="KW-0460">Magnesium</keyword>
<dbReference type="InterPro" id="IPR013815">
    <property type="entry name" value="ATP_grasp_subdomain_1"/>
</dbReference>
<feature type="binding site" evidence="6">
    <location>
        <position position="327"/>
    </location>
    <ligand>
        <name>Mg(2+)</name>
        <dbReference type="ChEBI" id="CHEBI:18420"/>
        <label>2</label>
    </ligand>
</feature>
<keyword evidence="6" id="KW-0464">Manganese</keyword>
<evidence type="ECO:0000313" key="9">
    <source>
        <dbReference type="EMBL" id="PJA15863.1"/>
    </source>
</evidence>
<comment type="cofactor">
    <cofactor evidence="6">
        <name>Mg(2+)</name>
        <dbReference type="ChEBI" id="CHEBI:18420"/>
    </cofactor>
    <cofactor evidence="6">
        <name>Mn(2+)</name>
        <dbReference type="ChEBI" id="CHEBI:29035"/>
    </cofactor>
    <text evidence="6">Binds 2 magnesium or manganese ions per subunit.</text>
</comment>
<evidence type="ECO:0000256" key="5">
    <source>
        <dbReference type="PIRSR" id="PIRSR039102-1"/>
    </source>
</evidence>
<keyword evidence="7" id="KW-0547">Nucleotide-binding</keyword>
<dbReference type="PROSITE" id="PS50975">
    <property type="entry name" value="ATP_GRASP"/>
    <property type="match status" value="1"/>
</dbReference>
<feature type="binding site" evidence="6">
    <location>
        <position position="325"/>
    </location>
    <ligand>
        <name>Mg(2+)</name>
        <dbReference type="ChEBI" id="CHEBI:18420"/>
        <label>2</label>
    </ligand>
</feature>
<dbReference type="GO" id="GO:0009252">
    <property type="term" value="P:peptidoglycan biosynthetic process"/>
    <property type="evidence" value="ECO:0007669"/>
    <property type="project" value="UniProtKB-UniRule"/>
</dbReference>
<dbReference type="Gene3D" id="3.30.470.20">
    <property type="entry name" value="ATP-grasp fold, B domain"/>
    <property type="match status" value="1"/>
</dbReference>
<protein>
    <recommendedName>
        <fullName evidence="4">D-alanine--D-alanine ligase</fullName>
        <ecNumber evidence="4">6.3.2.4</ecNumber>
    </recommendedName>
    <alternativeName>
        <fullName evidence="4">D-Ala-D-Ala ligase</fullName>
    </alternativeName>
    <alternativeName>
        <fullName evidence="4">D-alanylalanine synthetase</fullName>
    </alternativeName>
</protein>
<gene>
    <name evidence="4" type="primary">ddl</name>
    <name evidence="9" type="ORF">COX64_00190</name>
</gene>
<organism evidence="9 10">
    <name type="scientific">Candidatus Dojkabacteria bacterium CG_4_10_14_0_2_um_filter_Dojkabacteria_WS6_41_15</name>
    <dbReference type="NCBI Taxonomy" id="2014249"/>
    <lineage>
        <taxon>Bacteria</taxon>
        <taxon>Candidatus Dojkabacteria</taxon>
    </lineage>
</organism>
<dbReference type="GO" id="GO:0071555">
    <property type="term" value="P:cell wall organization"/>
    <property type="evidence" value="ECO:0007669"/>
    <property type="project" value="UniProtKB-KW"/>
</dbReference>
<feature type="binding site" evidence="6">
    <location>
        <position position="325"/>
    </location>
    <ligand>
        <name>Mg(2+)</name>
        <dbReference type="ChEBI" id="CHEBI:18420"/>
        <label>1</label>
    </ligand>
</feature>
<feature type="domain" description="ATP-grasp" evidence="8">
    <location>
        <begin position="141"/>
        <end position="354"/>
    </location>
</feature>
<dbReference type="PIRSF" id="PIRSF039102">
    <property type="entry name" value="Ddl/VanB"/>
    <property type="match status" value="1"/>
</dbReference>
<dbReference type="GO" id="GO:0008360">
    <property type="term" value="P:regulation of cell shape"/>
    <property type="evidence" value="ECO:0007669"/>
    <property type="project" value="UniProtKB-KW"/>
</dbReference>
<feature type="active site" evidence="5">
    <location>
        <position position="190"/>
    </location>
</feature>
<dbReference type="GO" id="GO:0005524">
    <property type="term" value="F:ATP binding"/>
    <property type="evidence" value="ECO:0007669"/>
    <property type="project" value="UniProtKB-UniRule"/>
</dbReference>
<keyword evidence="4" id="KW-0133">Cell shape</keyword>
<evidence type="ECO:0000256" key="3">
    <source>
        <dbReference type="ARBA" id="ARBA00023316"/>
    </source>
</evidence>
<keyword evidence="6" id="KW-0479">Metal-binding</keyword>
<dbReference type="EMBL" id="PFQB01000007">
    <property type="protein sequence ID" value="PJA15863.1"/>
    <property type="molecule type" value="Genomic_DNA"/>
</dbReference>
<dbReference type="GO" id="GO:0046872">
    <property type="term" value="F:metal ion binding"/>
    <property type="evidence" value="ECO:0007669"/>
    <property type="project" value="UniProtKB-KW"/>
</dbReference>
<dbReference type="Pfam" id="PF01820">
    <property type="entry name" value="Dala_Dala_lig_N"/>
    <property type="match status" value="1"/>
</dbReference>
<evidence type="ECO:0000256" key="2">
    <source>
        <dbReference type="ARBA" id="ARBA00022598"/>
    </source>
</evidence>
<evidence type="ECO:0000313" key="10">
    <source>
        <dbReference type="Proteomes" id="UP000228952"/>
    </source>
</evidence>
<dbReference type="PANTHER" id="PTHR23132:SF23">
    <property type="entry name" value="D-ALANINE--D-ALANINE LIGASE B"/>
    <property type="match status" value="1"/>
</dbReference>
<keyword evidence="3 4" id="KW-0961">Cell wall biogenesis/degradation</keyword>
<keyword evidence="7" id="KW-0067">ATP-binding</keyword>
<evidence type="ECO:0000256" key="1">
    <source>
        <dbReference type="ARBA" id="ARBA00010871"/>
    </source>
</evidence>
<dbReference type="HAMAP" id="MF_00047">
    <property type="entry name" value="Dala_Dala_lig"/>
    <property type="match status" value="1"/>
</dbReference>
<comment type="similarity">
    <text evidence="1 4">Belongs to the D-alanine--D-alanine ligase family.</text>
</comment>
<dbReference type="Gene3D" id="3.30.1490.20">
    <property type="entry name" value="ATP-grasp fold, A domain"/>
    <property type="match status" value="1"/>
</dbReference>
<sequence>MASTEKKTILVMFGGISPEHEVSVISGTLVIENIDRSAYVPLAVYLSKKGEILFLGDIKGRKELLSHRRVPASFGRDKNGGYVQLGGLMGKKIYPSAAFLAFHGGTGEGGAMQGLLETVGIPYSSSSSEGAVITMNKQLTKEVVEKEGIATVPGLHLLTSELRSTIEAESDRVIKHLALPVIVKPVHLGSSIGINVAHSEVELQKYLAEAAQVDSEIVVEKYIQKFVEYNCAVRQIHGQLETSAIEKPISKDEILSFADKYERGAKKTGTEGMASLDRELPAKISDQLRDTIQGMAKKAFVACRCKGMVRIDFMATESGELYLTEVNPIPGSLAFFLWEAKGITFREQITDLIEQSVKDAQVTKGHEIDYTTNILEKFGKS</sequence>
<dbReference type="Proteomes" id="UP000228952">
    <property type="component" value="Unassembled WGS sequence"/>
</dbReference>
<reference evidence="10" key="1">
    <citation type="submission" date="2017-09" db="EMBL/GenBank/DDBJ databases">
        <title>Depth-based differentiation of microbial function through sediment-hosted aquifers and enrichment of novel symbionts in the deep terrestrial subsurface.</title>
        <authorList>
            <person name="Probst A.J."/>
            <person name="Ladd B."/>
            <person name="Jarett J.K."/>
            <person name="Geller-Mcgrath D.E."/>
            <person name="Sieber C.M.K."/>
            <person name="Emerson J.B."/>
            <person name="Anantharaman K."/>
            <person name="Thomas B.C."/>
            <person name="Malmstrom R."/>
            <person name="Stieglmeier M."/>
            <person name="Klingl A."/>
            <person name="Woyke T."/>
            <person name="Ryan C.M."/>
            <person name="Banfield J.F."/>
        </authorList>
    </citation>
    <scope>NUCLEOTIDE SEQUENCE [LARGE SCALE GENOMIC DNA]</scope>
</reference>
<keyword evidence="2 4" id="KW-0436">Ligase</keyword>
<feature type="active site" evidence="5">
    <location>
        <position position="19"/>
    </location>
</feature>
<evidence type="ECO:0000256" key="4">
    <source>
        <dbReference type="HAMAP-Rule" id="MF_00047"/>
    </source>
</evidence>
<dbReference type="SUPFAM" id="SSF56059">
    <property type="entry name" value="Glutathione synthetase ATP-binding domain-like"/>
    <property type="match status" value="1"/>
</dbReference>
<dbReference type="InterPro" id="IPR011095">
    <property type="entry name" value="Dala_Dala_lig_C"/>
</dbReference>
<dbReference type="InterPro" id="IPR011127">
    <property type="entry name" value="Dala_Dala_lig_N"/>
</dbReference>
<keyword evidence="4" id="KW-0963">Cytoplasm</keyword>
<comment type="function">
    <text evidence="4">Cell wall formation.</text>
</comment>
<evidence type="ECO:0000256" key="7">
    <source>
        <dbReference type="PROSITE-ProRule" id="PRU00409"/>
    </source>
</evidence>
<dbReference type="Pfam" id="PF07478">
    <property type="entry name" value="Dala_Dala_lig_C"/>
    <property type="match status" value="1"/>
</dbReference>
<comment type="subcellular location">
    <subcellularLocation>
        <location evidence="4">Cytoplasm</location>
    </subcellularLocation>
</comment>
<comment type="caution">
    <text evidence="9">The sequence shown here is derived from an EMBL/GenBank/DDBJ whole genome shotgun (WGS) entry which is preliminary data.</text>
</comment>
<evidence type="ECO:0000259" key="8">
    <source>
        <dbReference type="PROSITE" id="PS50975"/>
    </source>
</evidence>
<feature type="binding site" evidence="6">
    <location>
        <position position="312"/>
    </location>
    <ligand>
        <name>Mg(2+)</name>
        <dbReference type="ChEBI" id="CHEBI:18420"/>
        <label>1</label>
    </ligand>
</feature>
<dbReference type="UniPathway" id="UPA00219"/>
<dbReference type="PANTHER" id="PTHR23132">
    <property type="entry name" value="D-ALANINE--D-ALANINE LIGASE"/>
    <property type="match status" value="1"/>
</dbReference>
<dbReference type="InterPro" id="IPR011761">
    <property type="entry name" value="ATP-grasp"/>
</dbReference>
<comment type="catalytic activity">
    <reaction evidence="4">
        <text>2 D-alanine + ATP = D-alanyl-D-alanine + ADP + phosphate + H(+)</text>
        <dbReference type="Rhea" id="RHEA:11224"/>
        <dbReference type="ChEBI" id="CHEBI:15378"/>
        <dbReference type="ChEBI" id="CHEBI:30616"/>
        <dbReference type="ChEBI" id="CHEBI:43474"/>
        <dbReference type="ChEBI" id="CHEBI:57416"/>
        <dbReference type="ChEBI" id="CHEBI:57822"/>
        <dbReference type="ChEBI" id="CHEBI:456216"/>
        <dbReference type="EC" id="6.3.2.4"/>
    </reaction>
</comment>
<comment type="pathway">
    <text evidence="4">Cell wall biogenesis; peptidoglycan biosynthesis.</text>
</comment>
<dbReference type="InterPro" id="IPR016185">
    <property type="entry name" value="PreATP-grasp_dom_sf"/>
</dbReference>
<feature type="active site" evidence="5">
    <location>
        <position position="332"/>
    </location>
</feature>
<dbReference type="GO" id="GO:0005737">
    <property type="term" value="C:cytoplasm"/>
    <property type="evidence" value="ECO:0007669"/>
    <property type="project" value="UniProtKB-SubCell"/>
</dbReference>
<accession>A0A2M7W385</accession>
<dbReference type="SUPFAM" id="SSF52440">
    <property type="entry name" value="PreATP-grasp domain"/>
    <property type="match status" value="1"/>
</dbReference>
<dbReference type="EC" id="6.3.2.4" evidence="4"/>
<dbReference type="Gene3D" id="3.40.50.20">
    <property type="match status" value="1"/>
</dbReference>
<dbReference type="GO" id="GO:0008716">
    <property type="term" value="F:D-alanine-D-alanine ligase activity"/>
    <property type="evidence" value="ECO:0007669"/>
    <property type="project" value="UniProtKB-UniRule"/>
</dbReference>
<proteinExistence type="inferred from homology"/>
<keyword evidence="4" id="KW-0573">Peptidoglycan synthesis</keyword>
<dbReference type="AlphaFoldDB" id="A0A2M7W385"/>
<name>A0A2M7W385_9BACT</name>